<evidence type="ECO:0000313" key="1">
    <source>
        <dbReference type="EMBL" id="KAF7328331.1"/>
    </source>
</evidence>
<protein>
    <submittedName>
        <fullName evidence="1">Membrane metallo-endopeptidase-like 1</fullName>
    </submittedName>
</protein>
<organism evidence="1 2">
    <name type="scientific">Mycena venus</name>
    <dbReference type="NCBI Taxonomy" id="2733690"/>
    <lineage>
        <taxon>Eukaryota</taxon>
        <taxon>Fungi</taxon>
        <taxon>Dikarya</taxon>
        <taxon>Basidiomycota</taxon>
        <taxon>Agaricomycotina</taxon>
        <taxon>Agaricomycetes</taxon>
        <taxon>Agaricomycetidae</taxon>
        <taxon>Agaricales</taxon>
        <taxon>Marasmiineae</taxon>
        <taxon>Mycenaceae</taxon>
        <taxon>Mycena</taxon>
    </lineage>
</organism>
<accession>A0A8H6U3Z8</accession>
<dbReference type="OrthoDB" id="3044801at2759"/>
<comment type="caution">
    <text evidence="1">The sequence shown here is derived from an EMBL/GenBank/DDBJ whole genome shotgun (WGS) entry which is preliminary data.</text>
</comment>
<dbReference type="AlphaFoldDB" id="A0A8H6U3Z8"/>
<gene>
    <name evidence="1" type="ORF">MVEN_02548500</name>
</gene>
<dbReference type="Proteomes" id="UP000620124">
    <property type="component" value="Unassembled WGS sequence"/>
</dbReference>
<name>A0A8H6U3Z8_9AGAR</name>
<dbReference type="EMBL" id="JACAZI010000036">
    <property type="protein sequence ID" value="KAF7328331.1"/>
    <property type="molecule type" value="Genomic_DNA"/>
</dbReference>
<reference evidence="1" key="1">
    <citation type="submission" date="2020-05" db="EMBL/GenBank/DDBJ databases">
        <title>Mycena genomes resolve the evolution of fungal bioluminescence.</title>
        <authorList>
            <person name="Tsai I.J."/>
        </authorList>
    </citation>
    <scope>NUCLEOTIDE SEQUENCE</scope>
    <source>
        <strain evidence="1">CCC161011</strain>
    </source>
</reference>
<sequence length="156" mass="16409">MSIRSTGEIEKTYKYRYSSKFSLSSSSLSLFIRNYTHSPTAMQFKFNVAFIAAALLTSASSVMSVKFTAYEGADCTGKVLGVSTGSKPGDCVFLAHGGSAKSIQYSGVPQQDQVHFFKSGGGNDKCTNGAILTRPGGSGCATAPAGVNLESVKYTK</sequence>
<keyword evidence="2" id="KW-1185">Reference proteome</keyword>
<evidence type="ECO:0000313" key="2">
    <source>
        <dbReference type="Proteomes" id="UP000620124"/>
    </source>
</evidence>
<proteinExistence type="predicted"/>